<dbReference type="OMA" id="AHDSHSK"/>
<protein>
    <submittedName>
        <fullName evidence="2">Copine family member IX</fullName>
    </submittedName>
</protein>
<name>X6MLN4_RETFI</name>
<dbReference type="PROSITE" id="PS50004">
    <property type="entry name" value="C2"/>
    <property type="match status" value="2"/>
</dbReference>
<dbReference type="PANTHER" id="PTHR10857:SF106">
    <property type="entry name" value="C2 DOMAIN-CONTAINING PROTEIN"/>
    <property type="match status" value="1"/>
</dbReference>
<dbReference type="PANTHER" id="PTHR10857">
    <property type="entry name" value="COPINE"/>
    <property type="match status" value="1"/>
</dbReference>
<gene>
    <name evidence="2" type="ORF">RFI_22802</name>
</gene>
<dbReference type="GO" id="GO:0071277">
    <property type="term" value="P:cellular response to calcium ion"/>
    <property type="evidence" value="ECO:0007669"/>
    <property type="project" value="TreeGrafter"/>
</dbReference>
<dbReference type="Pfam" id="PF07002">
    <property type="entry name" value="Copine"/>
    <property type="match status" value="1"/>
</dbReference>
<dbReference type="InterPro" id="IPR035892">
    <property type="entry name" value="C2_domain_sf"/>
</dbReference>
<dbReference type="SMART" id="SM00239">
    <property type="entry name" value="C2"/>
    <property type="match status" value="2"/>
</dbReference>
<dbReference type="Proteomes" id="UP000023152">
    <property type="component" value="Unassembled WGS sequence"/>
</dbReference>
<organism evidence="2 3">
    <name type="scientific">Reticulomyxa filosa</name>
    <dbReference type="NCBI Taxonomy" id="46433"/>
    <lineage>
        <taxon>Eukaryota</taxon>
        <taxon>Sar</taxon>
        <taxon>Rhizaria</taxon>
        <taxon>Retaria</taxon>
        <taxon>Foraminifera</taxon>
        <taxon>Monothalamids</taxon>
        <taxon>Reticulomyxidae</taxon>
        <taxon>Reticulomyxa</taxon>
    </lineage>
</organism>
<dbReference type="Gene3D" id="2.60.40.150">
    <property type="entry name" value="C2 domain"/>
    <property type="match status" value="2"/>
</dbReference>
<dbReference type="InterPro" id="IPR037768">
    <property type="entry name" value="C2B_Copine"/>
</dbReference>
<proteinExistence type="predicted"/>
<dbReference type="CDD" id="cd04048">
    <property type="entry name" value="C2A_Copine"/>
    <property type="match status" value="1"/>
</dbReference>
<accession>X6MLN4</accession>
<dbReference type="CDD" id="cd04047">
    <property type="entry name" value="C2B_Copine"/>
    <property type="match status" value="1"/>
</dbReference>
<evidence type="ECO:0000259" key="1">
    <source>
        <dbReference type="PROSITE" id="PS50004"/>
    </source>
</evidence>
<sequence length="496" mass="56147">MTQDPKSAGGDYKEKIEIFLSCQDLVSKDMFSKTDAFVVDSKTGKFEEIGRTETIKLRVTSSHYKKHMDILFQNLFFFNIFFFAVHVNERDEYNPSFGKSFVVDFAFEEEQEVRFDVYDQDKNNAKSLKGQDFIGCCNMTLGEIMHASGNLYIFLFNDVVILQMTRMLLHKGKSMKNGSTKMCSRLTARIEVVAKCGHEGIVITFGGEHLASMDFFGKSDPFLEIYRMTNTQPLLVYRTEKIDNTEKPVWKPITISSQELCNSDPDRSLLLRVLDWDSNGSHELIGEVKTTLNALRKNFNVELENGKKKGKKVGTLKVVEFRSTPFFSFLDYVMGGIDLSLMVAIDFTASNGKPSHSQSLHHLSAQGTQYQLALRTIANTVSCYDSDQRFPVWGFASKKIVHFFSINFLLVLCTPCVGNKGGKIPHGDVMHVFPLNGNDMNPEVRGVYGIEEAYLNALAKVELFGPTLFYPILKKAVTLQRWLIPTSNIKLNITLC</sequence>
<dbReference type="EMBL" id="ASPP01019965">
    <property type="protein sequence ID" value="ETO14566.1"/>
    <property type="molecule type" value="Genomic_DNA"/>
</dbReference>
<dbReference type="AlphaFoldDB" id="X6MLN4"/>
<dbReference type="SUPFAM" id="SSF49562">
    <property type="entry name" value="C2 domain (Calcium/lipid-binding domain, CaLB)"/>
    <property type="match status" value="2"/>
</dbReference>
<dbReference type="GO" id="GO:0005886">
    <property type="term" value="C:plasma membrane"/>
    <property type="evidence" value="ECO:0007669"/>
    <property type="project" value="TreeGrafter"/>
</dbReference>
<dbReference type="InterPro" id="IPR000008">
    <property type="entry name" value="C2_dom"/>
</dbReference>
<dbReference type="Pfam" id="PF00168">
    <property type="entry name" value="C2"/>
    <property type="match status" value="2"/>
</dbReference>
<feature type="domain" description="C2" evidence="1">
    <location>
        <begin position="180"/>
        <end position="305"/>
    </location>
</feature>
<reference evidence="2 3" key="1">
    <citation type="journal article" date="2013" name="Curr. Biol.">
        <title>The Genome of the Foraminiferan Reticulomyxa filosa.</title>
        <authorList>
            <person name="Glockner G."/>
            <person name="Hulsmann N."/>
            <person name="Schleicher M."/>
            <person name="Noegel A.A."/>
            <person name="Eichinger L."/>
            <person name="Gallinger C."/>
            <person name="Pawlowski J."/>
            <person name="Sierra R."/>
            <person name="Euteneuer U."/>
            <person name="Pillet L."/>
            <person name="Moustafa A."/>
            <person name="Platzer M."/>
            <person name="Groth M."/>
            <person name="Szafranski K."/>
            <person name="Schliwa M."/>
        </authorList>
    </citation>
    <scope>NUCLEOTIDE SEQUENCE [LARGE SCALE GENOMIC DNA]</scope>
</reference>
<keyword evidence="3" id="KW-1185">Reference proteome</keyword>
<feature type="domain" description="C2" evidence="1">
    <location>
        <begin position="1"/>
        <end position="154"/>
    </location>
</feature>
<comment type="caution">
    <text evidence="2">The sequence shown here is derived from an EMBL/GenBank/DDBJ whole genome shotgun (WGS) entry which is preliminary data.</text>
</comment>
<dbReference type="InterPro" id="IPR045052">
    <property type="entry name" value="Copine"/>
</dbReference>
<dbReference type="GO" id="GO:0005544">
    <property type="term" value="F:calcium-dependent phospholipid binding"/>
    <property type="evidence" value="ECO:0007669"/>
    <property type="project" value="InterPro"/>
</dbReference>
<evidence type="ECO:0000313" key="2">
    <source>
        <dbReference type="EMBL" id="ETO14566.1"/>
    </source>
</evidence>
<dbReference type="InterPro" id="IPR010734">
    <property type="entry name" value="Copine_C"/>
</dbReference>
<dbReference type="OrthoDB" id="5855668at2759"/>
<evidence type="ECO:0000313" key="3">
    <source>
        <dbReference type="Proteomes" id="UP000023152"/>
    </source>
</evidence>